<dbReference type="AlphaFoldDB" id="A0A8S0TMY8"/>
<dbReference type="OrthoDB" id="614844at2759"/>
<dbReference type="Proteomes" id="UP000594638">
    <property type="component" value="Unassembled WGS sequence"/>
</dbReference>
<dbReference type="GO" id="GO:0008270">
    <property type="term" value="F:zinc ion binding"/>
    <property type="evidence" value="ECO:0007669"/>
    <property type="project" value="InterPro"/>
</dbReference>
<reference evidence="2 3" key="1">
    <citation type="submission" date="2019-12" db="EMBL/GenBank/DDBJ databases">
        <authorList>
            <person name="Alioto T."/>
            <person name="Alioto T."/>
            <person name="Gomez Garrido J."/>
        </authorList>
    </citation>
    <scope>NUCLEOTIDE SEQUENCE [LARGE SCALE GENOMIC DNA]</scope>
</reference>
<evidence type="ECO:0000259" key="1">
    <source>
        <dbReference type="Pfam" id="PF08600"/>
    </source>
</evidence>
<gene>
    <name evidence="2" type="ORF">OLEA9_A069693</name>
</gene>
<accession>A0A8S0TMY8</accession>
<dbReference type="EMBL" id="CACTIH010007273">
    <property type="protein sequence ID" value="CAA3007318.1"/>
    <property type="molecule type" value="Genomic_DNA"/>
</dbReference>
<evidence type="ECO:0000313" key="3">
    <source>
        <dbReference type="Proteomes" id="UP000594638"/>
    </source>
</evidence>
<dbReference type="Pfam" id="PF08600">
    <property type="entry name" value="NuBaID_C"/>
    <property type="match status" value="1"/>
</dbReference>
<organism evidence="2 3">
    <name type="scientific">Olea europaea subsp. europaea</name>
    <dbReference type="NCBI Taxonomy" id="158383"/>
    <lineage>
        <taxon>Eukaryota</taxon>
        <taxon>Viridiplantae</taxon>
        <taxon>Streptophyta</taxon>
        <taxon>Embryophyta</taxon>
        <taxon>Tracheophyta</taxon>
        <taxon>Spermatophyta</taxon>
        <taxon>Magnoliopsida</taxon>
        <taxon>eudicotyledons</taxon>
        <taxon>Gunneridae</taxon>
        <taxon>Pentapetalae</taxon>
        <taxon>asterids</taxon>
        <taxon>lamiids</taxon>
        <taxon>Lamiales</taxon>
        <taxon>Oleaceae</taxon>
        <taxon>Oleeae</taxon>
        <taxon>Olea</taxon>
    </lineage>
</organism>
<evidence type="ECO:0000313" key="2">
    <source>
        <dbReference type="EMBL" id="CAA3007318.1"/>
    </source>
</evidence>
<dbReference type="PANTHER" id="PTHR15835">
    <property type="entry name" value="NUCLEAR-INTERACTING PARTNER OF ALK"/>
    <property type="match status" value="1"/>
</dbReference>
<protein>
    <submittedName>
        <fullName evidence="2">IAP 1 isoform 5</fullName>
    </submittedName>
</protein>
<dbReference type="Gramene" id="OE9A069693T1">
    <property type="protein sequence ID" value="OE9A069693C1"/>
    <property type="gene ID" value="OE9A069693"/>
</dbReference>
<dbReference type="GO" id="GO:0005634">
    <property type="term" value="C:nucleus"/>
    <property type="evidence" value="ECO:0007669"/>
    <property type="project" value="TreeGrafter"/>
</dbReference>
<keyword evidence="3" id="KW-1185">Reference proteome</keyword>
<dbReference type="PANTHER" id="PTHR15835:SF16">
    <property type="entry name" value="F20D23.9 PROTEIN"/>
    <property type="match status" value="1"/>
</dbReference>
<feature type="domain" description="NuBaID C-terminal" evidence="1">
    <location>
        <begin position="31"/>
        <end position="84"/>
    </location>
</feature>
<proteinExistence type="predicted"/>
<dbReference type="InterPro" id="IPR013909">
    <property type="entry name" value="NuBaID_C"/>
</dbReference>
<sequence>MHAYVWDCMEDSGLQFHNLTWPPNGGSNYEEVVEFDPIKHHNHFCPWVNGNVAAAGCSSSSGSGSSAGAQALCGWQLTLDALDAFQSLAQVPIQTMESESAASMHKDDHLTPSRKLLARNSFS</sequence>
<name>A0A8S0TMY8_OLEEU</name>
<comment type="caution">
    <text evidence="2">The sequence shown here is derived from an EMBL/GenBank/DDBJ whole genome shotgun (WGS) entry which is preliminary data.</text>
</comment>